<evidence type="ECO:0000313" key="2">
    <source>
        <dbReference type="EMBL" id="GAI86978.1"/>
    </source>
</evidence>
<name>X1S2A0_9ZZZZ</name>
<keyword evidence="1" id="KW-1133">Transmembrane helix</keyword>
<sequence length="82" mass="9464">MRKERRYLEKYQTRLEKLEKVACWAVYGGIAIGVMGFVITGFIDLIRTSPIEFDWLQILGMGVFLGIFLCSAMLLAMIREDK</sequence>
<comment type="caution">
    <text evidence="2">The sequence shown here is derived from an EMBL/GenBank/DDBJ whole genome shotgun (WGS) entry which is preliminary data.</text>
</comment>
<accession>X1S2A0</accession>
<dbReference type="EMBL" id="BARW01010076">
    <property type="protein sequence ID" value="GAI86978.1"/>
    <property type="molecule type" value="Genomic_DNA"/>
</dbReference>
<evidence type="ECO:0000256" key="1">
    <source>
        <dbReference type="SAM" id="Phobius"/>
    </source>
</evidence>
<keyword evidence="1" id="KW-0812">Transmembrane</keyword>
<feature type="transmembrane region" description="Helical" evidence="1">
    <location>
        <begin position="55"/>
        <end position="78"/>
    </location>
</feature>
<protein>
    <submittedName>
        <fullName evidence="2">Uncharacterized protein</fullName>
    </submittedName>
</protein>
<dbReference type="AlphaFoldDB" id="X1S2A0"/>
<gene>
    <name evidence="2" type="ORF">S12H4_20006</name>
</gene>
<keyword evidence="1" id="KW-0472">Membrane</keyword>
<reference evidence="2" key="1">
    <citation type="journal article" date="2014" name="Front. Microbiol.">
        <title>High frequency of phylogenetically diverse reductive dehalogenase-homologous genes in deep subseafloor sedimentary metagenomes.</title>
        <authorList>
            <person name="Kawai M."/>
            <person name="Futagami T."/>
            <person name="Toyoda A."/>
            <person name="Takaki Y."/>
            <person name="Nishi S."/>
            <person name="Hori S."/>
            <person name="Arai W."/>
            <person name="Tsubouchi T."/>
            <person name="Morono Y."/>
            <person name="Uchiyama I."/>
            <person name="Ito T."/>
            <person name="Fujiyama A."/>
            <person name="Inagaki F."/>
            <person name="Takami H."/>
        </authorList>
    </citation>
    <scope>NUCLEOTIDE SEQUENCE</scope>
    <source>
        <strain evidence="2">Expedition CK06-06</strain>
    </source>
</reference>
<organism evidence="2">
    <name type="scientific">marine sediment metagenome</name>
    <dbReference type="NCBI Taxonomy" id="412755"/>
    <lineage>
        <taxon>unclassified sequences</taxon>
        <taxon>metagenomes</taxon>
        <taxon>ecological metagenomes</taxon>
    </lineage>
</organism>
<feature type="transmembrane region" description="Helical" evidence="1">
    <location>
        <begin position="21"/>
        <end position="43"/>
    </location>
</feature>
<proteinExistence type="predicted"/>